<reference evidence="1 2" key="1">
    <citation type="journal article" date="2011" name="Stand. Genomic Sci.">
        <title>Non-contiguous finished genome sequence and contextual data of the filamentous soil bacterium Ktedonobacter racemifer type strain (SOSP1-21).</title>
        <authorList>
            <person name="Chang Y.J."/>
            <person name="Land M."/>
            <person name="Hauser L."/>
            <person name="Chertkov O."/>
            <person name="Del Rio T.G."/>
            <person name="Nolan M."/>
            <person name="Copeland A."/>
            <person name="Tice H."/>
            <person name="Cheng J.F."/>
            <person name="Lucas S."/>
            <person name="Han C."/>
            <person name="Goodwin L."/>
            <person name="Pitluck S."/>
            <person name="Ivanova N."/>
            <person name="Ovchinikova G."/>
            <person name="Pati A."/>
            <person name="Chen A."/>
            <person name="Palaniappan K."/>
            <person name="Mavromatis K."/>
            <person name="Liolios K."/>
            <person name="Brettin T."/>
            <person name="Fiebig A."/>
            <person name="Rohde M."/>
            <person name="Abt B."/>
            <person name="Goker M."/>
            <person name="Detter J.C."/>
            <person name="Woyke T."/>
            <person name="Bristow J."/>
            <person name="Eisen J.A."/>
            <person name="Markowitz V."/>
            <person name="Hugenholtz P."/>
            <person name="Kyrpides N.C."/>
            <person name="Klenk H.P."/>
            <person name="Lapidus A."/>
        </authorList>
    </citation>
    <scope>NUCLEOTIDE SEQUENCE [LARGE SCALE GENOMIC DNA]</scope>
    <source>
        <strain evidence="2">DSM 44963</strain>
    </source>
</reference>
<dbReference type="EMBL" id="ADVG01000004">
    <property type="protein sequence ID" value="EFH81086.1"/>
    <property type="molecule type" value="Genomic_DNA"/>
</dbReference>
<dbReference type="AlphaFoldDB" id="D6U382"/>
<proteinExistence type="predicted"/>
<name>D6U382_KTERA</name>
<organism evidence="1 2">
    <name type="scientific">Ktedonobacter racemifer DSM 44963</name>
    <dbReference type="NCBI Taxonomy" id="485913"/>
    <lineage>
        <taxon>Bacteria</taxon>
        <taxon>Bacillati</taxon>
        <taxon>Chloroflexota</taxon>
        <taxon>Ktedonobacteria</taxon>
        <taxon>Ktedonobacterales</taxon>
        <taxon>Ktedonobacteraceae</taxon>
        <taxon>Ktedonobacter</taxon>
    </lineage>
</organism>
<evidence type="ECO:0000313" key="2">
    <source>
        <dbReference type="Proteomes" id="UP000004508"/>
    </source>
</evidence>
<evidence type="ECO:0008006" key="3">
    <source>
        <dbReference type="Google" id="ProtNLM"/>
    </source>
</evidence>
<dbReference type="SUPFAM" id="SSF50998">
    <property type="entry name" value="Quinoprotein alcohol dehydrogenase-like"/>
    <property type="match status" value="1"/>
</dbReference>
<sequence>MILRHRALPHPNQAPFRPKICHWSYAMASLRFFSANSALHFLNATTGQEFLSLPPGNPVSLPSIDGQIIYLSPPLGAPSASIQAFHIPNGRLLWTYPLPKETSVQAEMEGMIYLSAAANSTLIALRGSDGHRLWTYHSSLWS</sequence>
<comment type="caution">
    <text evidence="1">The sequence shown here is derived from an EMBL/GenBank/DDBJ whole genome shotgun (WGS) entry which is preliminary data.</text>
</comment>
<protein>
    <recommendedName>
        <fullName evidence="3">Pyrrolo-quinoline quinone</fullName>
    </recommendedName>
</protein>
<dbReference type="RefSeq" id="WP_007918246.1">
    <property type="nucleotide sequence ID" value="NZ_ADVG01000004.1"/>
</dbReference>
<dbReference type="InterPro" id="IPR015943">
    <property type="entry name" value="WD40/YVTN_repeat-like_dom_sf"/>
</dbReference>
<dbReference type="InterPro" id="IPR011047">
    <property type="entry name" value="Quinoprotein_ADH-like_sf"/>
</dbReference>
<keyword evidence="2" id="KW-1185">Reference proteome</keyword>
<accession>D6U382</accession>
<gene>
    <name evidence="1" type="ORF">Krac_1762</name>
</gene>
<dbReference type="Gene3D" id="2.130.10.10">
    <property type="entry name" value="YVTN repeat-like/Quinoprotein amine dehydrogenase"/>
    <property type="match status" value="1"/>
</dbReference>
<dbReference type="InParanoid" id="D6U382"/>
<dbReference type="Proteomes" id="UP000004508">
    <property type="component" value="Unassembled WGS sequence"/>
</dbReference>
<evidence type="ECO:0000313" key="1">
    <source>
        <dbReference type="EMBL" id="EFH81086.1"/>
    </source>
</evidence>